<organism evidence="2 3">
    <name type="scientific">Astrephomene gubernaculifera</name>
    <dbReference type="NCBI Taxonomy" id="47775"/>
    <lineage>
        <taxon>Eukaryota</taxon>
        <taxon>Viridiplantae</taxon>
        <taxon>Chlorophyta</taxon>
        <taxon>core chlorophytes</taxon>
        <taxon>Chlorophyceae</taxon>
        <taxon>CS clade</taxon>
        <taxon>Chlamydomonadales</taxon>
        <taxon>Astrephomenaceae</taxon>
        <taxon>Astrephomene</taxon>
    </lineage>
</organism>
<accession>A0AAD3DNN2</accession>
<feature type="compositionally biased region" description="Low complexity" evidence="1">
    <location>
        <begin position="91"/>
        <end position="103"/>
    </location>
</feature>
<dbReference type="AlphaFoldDB" id="A0AAD3DNN2"/>
<gene>
    <name evidence="2" type="ORF">Agub_g6616</name>
</gene>
<feature type="non-terminal residue" evidence="2">
    <location>
        <position position="1"/>
    </location>
</feature>
<dbReference type="EMBL" id="BMAR01000009">
    <property type="protein sequence ID" value="GFR45221.1"/>
    <property type="molecule type" value="Genomic_DNA"/>
</dbReference>
<feature type="region of interest" description="Disordered" evidence="1">
    <location>
        <begin position="82"/>
        <end position="103"/>
    </location>
</feature>
<evidence type="ECO:0000313" key="2">
    <source>
        <dbReference type="EMBL" id="GFR45221.1"/>
    </source>
</evidence>
<sequence length="103" mass="10770">AAAAAATAGSSAVSSGSELPRRADIILHEIFGTDPLSEHILPSLAQVQEDLAAADAAYVPSAFRIVAALAHSAQLEARMRTVHPPLPLPLPREQQQQQQEGTA</sequence>
<evidence type="ECO:0000256" key="1">
    <source>
        <dbReference type="SAM" id="MobiDB-lite"/>
    </source>
</evidence>
<dbReference type="Proteomes" id="UP001054857">
    <property type="component" value="Unassembled WGS sequence"/>
</dbReference>
<comment type="caution">
    <text evidence="2">The sequence shown here is derived from an EMBL/GenBank/DDBJ whole genome shotgun (WGS) entry which is preliminary data.</text>
</comment>
<feature type="non-terminal residue" evidence="2">
    <location>
        <position position="103"/>
    </location>
</feature>
<protein>
    <submittedName>
        <fullName evidence="2">Uncharacterized protein</fullName>
    </submittedName>
</protein>
<keyword evidence="3" id="KW-1185">Reference proteome</keyword>
<dbReference type="Gene3D" id="3.40.50.150">
    <property type="entry name" value="Vaccinia Virus protein VP39"/>
    <property type="match status" value="1"/>
</dbReference>
<evidence type="ECO:0000313" key="3">
    <source>
        <dbReference type="Proteomes" id="UP001054857"/>
    </source>
</evidence>
<reference evidence="2 3" key="1">
    <citation type="journal article" date="2021" name="Sci. Rep.">
        <title>Genome sequencing of the multicellular alga Astrephomene provides insights into convergent evolution of germ-soma differentiation.</title>
        <authorList>
            <person name="Yamashita S."/>
            <person name="Yamamoto K."/>
            <person name="Matsuzaki R."/>
            <person name="Suzuki S."/>
            <person name="Yamaguchi H."/>
            <person name="Hirooka S."/>
            <person name="Minakuchi Y."/>
            <person name="Miyagishima S."/>
            <person name="Kawachi M."/>
            <person name="Toyoda A."/>
            <person name="Nozaki H."/>
        </authorList>
    </citation>
    <scope>NUCLEOTIDE SEQUENCE [LARGE SCALE GENOMIC DNA]</scope>
    <source>
        <strain evidence="2 3">NIES-4017</strain>
    </source>
</reference>
<name>A0AAD3DNN2_9CHLO</name>
<dbReference type="InterPro" id="IPR029063">
    <property type="entry name" value="SAM-dependent_MTases_sf"/>
</dbReference>
<proteinExistence type="predicted"/>